<dbReference type="EMBL" id="LAZR01046791">
    <property type="protein sequence ID" value="KKK95712.1"/>
    <property type="molecule type" value="Genomic_DNA"/>
</dbReference>
<gene>
    <name evidence="1" type="ORF">LCGC14_2670030</name>
</gene>
<protein>
    <submittedName>
        <fullName evidence="1">Uncharacterized protein</fullName>
    </submittedName>
</protein>
<reference evidence="1" key="1">
    <citation type="journal article" date="2015" name="Nature">
        <title>Complex archaea that bridge the gap between prokaryotes and eukaryotes.</title>
        <authorList>
            <person name="Spang A."/>
            <person name="Saw J.H."/>
            <person name="Jorgensen S.L."/>
            <person name="Zaremba-Niedzwiedzka K."/>
            <person name="Martijn J."/>
            <person name="Lind A.E."/>
            <person name="van Eijk R."/>
            <person name="Schleper C."/>
            <person name="Guy L."/>
            <person name="Ettema T.J."/>
        </authorList>
    </citation>
    <scope>NUCLEOTIDE SEQUENCE</scope>
</reference>
<organism evidence="1">
    <name type="scientific">marine sediment metagenome</name>
    <dbReference type="NCBI Taxonomy" id="412755"/>
    <lineage>
        <taxon>unclassified sequences</taxon>
        <taxon>metagenomes</taxon>
        <taxon>ecological metagenomes</taxon>
    </lineage>
</organism>
<sequence length="67" mass="7737">MKPEQFVTEQAIREEIQLQIFDVLDDVGLDLALVIVRIEREVPKMSTINMRKTLANLQALNRQNQGD</sequence>
<accession>A0A0F8ZPB9</accession>
<name>A0A0F8ZPB9_9ZZZZ</name>
<dbReference type="AlphaFoldDB" id="A0A0F8ZPB9"/>
<comment type="caution">
    <text evidence="1">The sequence shown here is derived from an EMBL/GenBank/DDBJ whole genome shotgun (WGS) entry which is preliminary data.</text>
</comment>
<proteinExistence type="predicted"/>
<evidence type="ECO:0000313" key="1">
    <source>
        <dbReference type="EMBL" id="KKK95712.1"/>
    </source>
</evidence>